<dbReference type="EMBL" id="VSSQ01061302">
    <property type="protein sequence ID" value="MPN14660.1"/>
    <property type="molecule type" value="Genomic_DNA"/>
</dbReference>
<sequence>MRHDSERDDKDKNFTQSHKETPLRSELPDLYTFYVFSRPSQRREKRNSAPAGQRTVKGQDQQRQPPEEKAQHAPQPEIFSQPLRDAAPEVYPAEEEYRRDKIPHIAAEKSEAEKIQQRGDDGRGSDPRRHPPRDPGAVAKQHHVIDGDQEFQI</sequence>
<feature type="compositionally biased region" description="Basic and acidic residues" evidence="1">
    <location>
        <begin position="1"/>
        <end position="27"/>
    </location>
</feature>
<feature type="compositionally biased region" description="Basic and acidic residues" evidence="1">
    <location>
        <begin position="95"/>
        <end position="133"/>
    </location>
</feature>
<organism evidence="2">
    <name type="scientific">bioreactor metagenome</name>
    <dbReference type="NCBI Taxonomy" id="1076179"/>
    <lineage>
        <taxon>unclassified sequences</taxon>
        <taxon>metagenomes</taxon>
        <taxon>ecological metagenomes</taxon>
    </lineage>
</organism>
<gene>
    <name evidence="2" type="ORF">SDC9_161987</name>
</gene>
<feature type="region of interest" description="Disordered" evidence="1">
    <location>
        <begin position="1"/>
        <end position="153"/>
    </location>
</feature>
<dbReference type="AlphaFoldDB" id="A0A645FL41"/>
<accession>A0A645FL41</accession>
<evidence type="ECO:0000256" key="1">
    <source>
        <dbReference type="SAM" id="MobiDB-lite"/>
    </source>
</evidence>
<evidence type="ECO:0000313" key="2">
    <source>
        <dbReference type="EMBL" id="MPN14660.1"/>
    </source>
</evidence>
<protein>
    <submittedName>
        <fullName evidence="2">Uncharacterized protein</fullName>
    </submittedName>
</protein>
<comment type="caution">
    <text evidence="2">The sequence shown here is derived from an EMBL/GenBank/DDBJ whole genome shotgun (WGS) entry which is preliminary data.</text>
</comment>
<name>A0A645FL41_9ZZZZ</name>
<reference evidence="2" key="1">
    <citation type="submission" date="2019-08" db="EMBL/GenBank/DDBJ databases">
        <authorList>
            <person name="Kucharzyk K."/>
            <person name="Murdoch R.W."/>
            <person name="Higgins S."/>
            <person name="Loffler F."/>
        </authorList>
    </citation>
    <scope>NUCLEOTIDE SEQUENCE</scope>
</reference>
<proteinExistence type="predicted"/>